<dbReference type="PANTHER" id="PTHR22878">
    <property type="entry name" value="DYNEIN HEAVY CHAIN 6, AXONEMAL-LIKE-RELATED"/>
    <property type="match status" value="1"/>
</dbReference>
<gene>
    <name evidence="17" type="primary">DNAH6</name>
</gene>
<keyword evidence="12" id="KW-0966">Cell projection</keyword>
<accession>A0ABM4KNP1</accession>
<dbReference type="Pfam" id="PF18198">
    <property type="entry name" value="AAA_lid_11"/>
    <property type="match status" value="1"/>
</dbReference>
<proteinExistence type="inferred from homology"/>
<dbReference type="Gene3D" id="1.20.920.20">
    <property type="match status" value="1"/>
</dbReference>
<protein>
    <submittedName>
        <fullName evidence="17">Dynein axonemal heavy chain 6 isoform X3</fullName>
    </submittedName>
</protein>
<keyword evidence="4" id="KW-0493">Microtubule</keyword>
<dbReference type="Proteomes" id="UP001652662">
    <property type="component" value="Chromosome 14"/>
</dbReference>
<feature type="region of interest" description="Disordered" evidence="14">
    <location>
        <begin position="105"/>
        <end position="151"/>
    </location>
</feature>
<dbReference type="CDD" id="cd00009">
    <property type="entry name" value="AAA"/>
    <property type="match status" value="1"/>
</dbReference>
<feature type="domain" description="AAA+ ATPase" evidence="15">
    <location>
        <begin position="1738"/>
        <end position="1879"/>
    </location>
</feature>
<evidence type="ECO:0000256" key="5">
    <source>
        <dbReference type="ARBA" id="ARBA00022741"/>
    </source>
</evidence>
<dbReference type="SMART" id="SM00382">
    <property type="entry name" value="AAA"/>
    <property type="match status" value="4"/>
</dbReference>
<dbReference type="Gene3D" id="3.40.50.300">
    <property type="entry name" value="P-loop containing nucleotide triphosphate hydrolases"/>
    <property type="match status" value="5"/>
</dbReference>
<keyword evidence="11" id="KW-0206">Cytoskeleton</keyword>
<dbReference type="Gene3D" id="1.10.287.2620">
    <property type="match status" value="1"/>
</dbReference>
<dbReference type="InterPro" id="IPR042222">
    <property type="entry name" value="Dynein_2_N"/>
</dbReference>
<evidence type="ECO:0000256" key="12">
    <source>
        <dbReference type="ARBA" id="ARBA00023273"/>
    </source>
</evidence>
<feature type="coiled-coil region" evidence="13">
    <location>
        <begin position="2895"/>
        <end position="2946"/>
    </location>
</feature>
<feature type="domain" description="AAA+ ATPase" evidence="15">
    <location>
        <begin position="1457"/>
        <end position="1560"/>
    </location>
</feature>
<dbReference type="Pfam" id="PF12774">
    <property type="entry name" value="AAA_6"/>
    <property type="match status" value="1"/>
</dbReference>
<feature type="domain" description="AAA+ ATPase" evidence="15">
    <location>
        <begin position="2432"/>
        <end position="2590"/>
    </location>
</feature>
<dbReference type="Pfam" id="PF17857">
    <property type="entry name" value="AAA_lid_1"/>
    <property type="match status" value="1"/>
</dbReference>
<dbReference type="Gene3D" id="1.20.920.30">
    <property type="match status" value="1"/>
</dbReference>
<dbReference type="Pfam" id="PF12775">
    <property type="entry name" value="AAA_7"/>
    <property type="match status" value="1"/>
</dbReference>
<evidence type="ECO:0000313" key="17">
    <source>
        <dbReference type="RefSeq" id="XP_070429814.1"/>
    </source>
</evidence>
<keyword evidence="5" id="KW-0547">Nucleotide-binding</keyword>
<keyword evidence="10" id="KW-0505">Motor protein</keyword>
<dbReference type="InterPro" id="IPR024317">
    <property type="entry name" value="Dynein_heavy_chain_D4_dom"/>
</dbReference>
<dbReference type="Pfam" id="PF12777">
    <property type="entry name" value="MT"/>
    <property type="match status" value="1"/>
</dbReference>
<dbReference type="Gene3D" id="1.20.140.100">
    <property type="entry name" value="Dynein heavy chain, N-terminal domain 2"/>
    <property type="match status" value="1"/>
</dbReference>
<evidence type="ECO:0000256" key="8">
    <source>
        <dbReference type="ARBA" id="ARBA00023054"/>
    </source>
</evidence>
<dbReference type="InterPro" id="IPR026983">
    <property type="entry name" value="DHC"/>
</dbReference>
<evidence type="ECO:0000256" key="2">
    <source>
        <dbReference type="ARBA" id="ARBA00008887"/>
    </source>
</evidence>
<dbReference type="Pfam" id="PF17852">
    <property type="entry name" value="Dynein_AAA_lid"/>
    <property type="match status" value="1"/>
</dbReference>
<evidence type="ECO:0000256" key="6">
    <source>
        <dbReference type="ARBA" id="ARBA00022840"/>
    </source>
</evidence>
<dbReference type="Gene3D" id="1.10.8.720">
    <property type="entry name" value="Region D6 of dynein motor"/>
    <property type="match status" value="1"/>
</dbReference>
<dbReference type="Pfam" id="PF12780">
    <property type="entry name" value="AAA_8"/>
    <property type="match status" value="1"/>
</dbReference>
<dbReference type="Pfam" id="PF12781">
    <property type="entry name" value="AAA_9"/>
    <property type="match status" value="1"/>
</dbReference>
<evidence type="ECO:0000256" key="14">
    <source>
        <dbReference type="SAM" id="MobiDB-lite"/>
    </source>
</evidence>
<dbReference type="InterPro" id="IPR024743">
    <property type="entry name" value="Dynein_HC_stalk"/>
</dbReference>
<dbReference type="Pfam" id="PF03028">
    <property type="entry name" value="Dynein_heavy"/>
    <property type="match status" value="1"/>
</dbReference>
<dbReference type="InterPro" id="IPR041466">
    <property type="entry name" value="Dynein_AAA5_ext"/>
</dbReference>
<dbReference type="Pfam" id="PF08393">
    <property type="entry name" value="DHC_N2"/>
    <property type="match status" value="1"/>
</dbReference>
<dbReference type="InterPro" id="IPR035699">
    <property type="entry name" value="AAA_6"/>
</dbReference>
<dbReference type="Gene3D" id="6.10.140.1060">
    <property type="match status" value="1"/>
</dbReference>
<keyword evidence="8 13" id="KW-0175">Coiled coil</keyword>
<dbReference type="InterPro" id="IPR027417">
    <property type="entry name" value="P-loop_NTPase"/>
</dbReference>
<dbReference type="InterPro" id="IPR041658">
    <property type="entry name" value="AAA_lid_11"/>
</dbReference>
<comment type="similarity">
    <text evidence="2">Belongs to the dynein heavy chain family.</text>
</comment>
<sequence length="3820" mass="437686">MAFHPTESAFNLKNIQERDENPMLTRLNSIKEKGRLSFVVPTEDETDTQFLIFRHTTKAQQRTRKRQQPIKLEPLPVLKVYQDHKKPEYVYDQNRLQLMTSGILKAQGSPKKRSSTKSFVGFPDHPGAVKKQKPSAEVFSPTPPKVPHTSIGRRGLYRASSSIYPTYIFHDQEEVVKANICNPLQIIKIIRENEHLGFLYMVPAVSRSSIEYDTYNLKVVSYENINKNDYYTISKKAVTHIYNDDIEFIELDRWEQEYLYHRELTKIPIFSLFRKWKAFNVWKKNVRSKKISGCRKALQKNLFIVNQYLRPALLKINELCYQLSFMGLCYIEKCHTYTLQEFKLAQVIRLEEVTERLEDFRNEAKVVVRKACRVALRAAGFIPDDCSYDVVEAYCNMPEDGNVIELPACTDSEKMTYTEQASKRHHCMRLTCFIRLNDYLIENTMHVLTVNSVNSLLNYLTDKLKRTPSADVIQKWITEEKPEVTDKKGAPVVEKQEEDESLIPMFLTELILTVQSLLFEPSLEDFLDGISGAINHFQNTVLSVPNLVPDTYFDAFTSPYINNKLEEKTCGSGPSLSAVFDDDKNFHTIILQIKETIQAAFESAQLYAATFEKFQIFFKENESLDLQALKLQEPDVQFFSEQLEKYHRQHKDVVALRPTRNVGLLLIDTKLLKEKLIPSPLRCLEVLNFMLPRQSKKKVDTIISEAQDAEYKLEFIPTTTIEYVNSLVFLDEIQERIESLEEEANVVVQMYKLIEQYQVPTPPEDFAVFATMKPSIVAVRNAIDKSVGDRETRIKQFCLHLGRDLEELSNEVNEVKLQAQDPQILDINADQDKIKVMLNDLQLVLDDLQKRAFQFKSYQKNFKVEVSKFEALEEVSAELKLKHLLWDSLSEWDQLQKEWLKSKFDSLDPEVLNGQVSKYAKFVTQLEKGLPPNNVVPLLKSKVEKMKEKLPVIIDLRNPTLKPRHWAAIEQTVDASLVDLDVPLTLDKLSELHVFEFGQEIQDISGQASGEAALETILKKVEDSWKTTEFVVLPHRDSKDVFILGGTDDIQVLLDDSTINIATIASSRYVGPLKTRVDEWQKQLALFNQTLEEWLNCQRNWLYLESIFNAPDIQRQLPAEAKMFLQVDKSWKEIMRKVNRLPNALRAATQPGLLETFQNNNALLDQIQKCLEAYLESKRVIFPRFYFLSNDELLEILAQTRNPQAVQPHLRKCFDSISKLEFALMPPTEGKIPGMDGEPEKVYTNDILAMLSPEGERVSLGKGLKARGNVEEWLGKVEEAMFTSLRRLCKAAIADYQGKPRTTWVIAGHPSQVILTVSQIMWCRDLTECLESENGNRVEALEAFEKVNFERLNALAAIVRGNLPKLHRNILTALITIDVHARDIVTELVQAKVEEVESFDWQRQLRYYWDVDLDNCVARMALSQYTYGYEYLGACPRLVITPLTDRCYLCLMGALQLDLGGAPAGPAGTGKTETTKDLAKALAIQCVVFNCSDGLDYKMMGRFFSGLAQSGAWCCFDEFNRIDIEVLSVIAQQLITIRNAKAAKLSRFMFEGREIKLVMTCAAFITMNPGYAGRTELPDNLKALFRPFAMMVPNYALIAEVILYSEGFESSKILARKMTQMYKLCSEQLSQQDHYDFGMRAVKSVLVMAGSLKRENPDLSEDVVLIRALRDSNLPKFLTDDAILFSGIISDLFPGVQIPEHDYGILQSTIIDVMNGQNLQPETCMVKKVIQFYETMLVRHGVMLVGPTGGGKTTVYQILAETLGNLQKLGIENPFYQPVKTYVLNPKSITMGELYGEVNNITLEWKDGLMALSVRAAVNDTSEDHKWIISDGPVDALWIENMNTVLDDNKMLCLANSERIKLTPQIHMLFEVQDLKVASPATVSRCGMVFVDPEELKWMPYVKTWMKGISKKLSEETREYILNLFQRYVDDGLNFINKKCSQAIPQVDISKVTTLCCLLESLILGKDGVNLIMEQTKLNTVLCQTFVFCYLWSLGGNLTENYWDSFDTFIRTQFDDNPDARLPSSGDLWSIHMDFDTKRLDPWERIIPTFKYSREVPFFEMLVPTTDTVRFGYLMEKLLAVKHSVLFTGITGVGKSVIAKGLLNKIQESAGYVPVYLNFSAQTSSARTQEIIESKLERKRKNILGAPGNKRVVIFVDDLNMPRLDRYGSQPPIELLRQYQDFHGFYDRSKLFWKEIQDVTIVSACAPPGGGRNPVTPRFIRHFSMLCLPMPSEHSLKQIFQAILNGFLSDFPPAVKQTASNIVEASVEIYNRMSVDLLPTPAKSHYVFNLRDLSKCVQGILQCDPGTIREEIQIFRLFCHECQRVFHDRLINNEDKHYFHVILTEMANKHFGIAIGLEYFLTRPIIFGDFIKFGADKTDRIYDDMPDMEKIANVLQDYLDDYNLINPKEVKLVFFQDAIEHVSRIARMIRQERGNALLVGVGGTGKQSLTRLAAHICGYKCLQIELSRGYNYDSFHDDLRKLYKLAGVDDRNMVFLFTDTQIVVEEFLEDINNILNSGEVPNLFEKDELEQVLAATRPRAKEVGISEGNRDEVFQYFISKVRQKLHIVLCMSPVGEAFRSRCRMFPSLVNCCTIDWFVQWPREALLSVSKTFFSNVDAGSEELKEKLSLMCVNVHLSVSNMAERYYMELRRRYYTTPTSHLELINLYLSMLHEKRKQLVSACDRVKNGLTKLLETNVLVDKMKLDLSALEPVLLTKSQDVEALMDKLAVDQENADQVRHVVQEEEAIAKVKAEETQAIADDAQRDLEEALPALDAANKALDSLDKADISEIRVFTKPPDLVMTVMEAISILLNAKPDWPTAKQLLGDSNFLRRLLEYDKENIKPQILAKLQKYINNPDFVPEKVEKVSKACKSMCMWVRAMDLYSRVVKEVEPKRQKLRAAQAELDITMATLKEKQALLKNVEGQIQALQDEYDKGVNEKESLAKTMALTKARLVRAGKLTAALGDEQVRWEESIQKSHEEIGNIVGNVFIAAACVAYYGAFTAQYRQSLIECWIQDCQSLEIPIDPAFSLINILGDPYEIRQWNTDGLPRDMISTENGILVTQGRRWPLMIDPQDQANRWIRNKESKSGLKIIKLTDSNFLRTLENSIRLGLPVLLEELRETLDPALEPILLKQTFISGGRLLIRLGDSDIDYDKNFRFYMTTKLPNPHYLPEVCIKVTIINFTVTKSGLEDQLLSDVVRLEKPELEEQRNKLIVRINTDKNQLKAIEEKILRMLFTSEGNILDNEELIDTLQDSKITSGAIKTRLKEAESTELMINVAREKYRPVATQGSVIYFVIASLSEIDPMYQYSLKYFKQLFNTTIETSTRSDDLQQRMEILLEQTLLTAYVNISRGLFEQHKLIYSFMLCVEIMRQQGNLTDAEWNFFLRGSAGLEKERPPKPEVPWLVTATWFACCDLEESFLVFKGLTKYILLHPIPIRLGSFETYINPQEEGVYSKMKEEEKSTTQEKEATIHDSWHPELSSFHKLLLIKCCKEEKVVFALTDFVIENLGKSFIETPPVDLPTLYQDMSYNTPLVFILSTGSDPMGAFQRFARDSGYSERVQSISLGQGQGPIAEKMIKDAMKSGNWVFLQNCHLAVSWMLAMEELIKTFTDPNVVIRDTFRLFLSSMPSSTFPVTVLQNSVKVTNEPPKGLRANIRRAFTEMTPSFFEENILGRKWRQIIFGICFFHAIIQERKKFGPLGWNICYEFNDSDRECALLNLNLYCQEGKIPWDALIYITGYLNLYCCGTNCVFKRIERNKTKMDLLSLLLFNIVLHVIARGIRQGKEIKCVQIRTEEVNLSLFAEDMSLYIENPEEFTKK</sequence>
<evidence type="ECO:0000256" key="4">
    <source>
        <dbReference type="ARBA" id="ARBA00022701"/>
    </source>
</evidence>
<evidence type="ECO:0000256" key="10">
    <source>
        <dbReference type="ARBA" id="ARBA00023175"/>
    </source>
</evidence>
<comment type="subcellular location">
    <subcellularLocation>
        <location evidence="1">Cytoplasm</location>
        <location evidence="1">Cytoskeleton</location>
        <location evidence="1">Cilium axoneme</location>
    </subcellularLocation>
</comment>
<dbReference type="Gene3D" id="1.10.8.1220">
    <property type="match status" value="1"/>
</dbReference>
<dbReference type="InterPro" id="IPR035706">
    <property type="entry name" value="AAA_9"/>
</dbReference>
<dbReference type="InterPro" id="IPR004273">
    <property type="entry name" value="Dynein_heavy_D6_P-loop"/>
</dbReference>
<dbReference type="Gene3D" id="3.20.180.20">
    <property type="entry name" value="Dynein heavy chain, N-terminal domain 2"/>
    <property type="match status" value="1"/>
</dbReference>
<keyword evidence="6" id="KW-0067">ATP-binding</keyword>
<keyword evidence="7" id="KW-0243">Dynein</keyword>
<evidence type="ECO:0000256" key="13">
    <source>
        <dbReference type="SAM" id="Coils"/>
    </source>
</evidence>
<keyword evidence="16" id="KW-1185">Reference proteome</keyword>
<dbReference type="InterPro" id="IPR003593">
    <property type="entry name" value="AAA+_ATPase"/>
</dbReference>
<keyword evidence="9" id="KW-0969">Cilium</keyword>
<dbReference type="InterPro" id="IPR013602">
    <property type="entry name" value="Dynein_heavy_linker"/>
</dbReference>
<dbReference type="PANTHER" id="PTHR22878:SF67">
    <property type="entry name" value="DYNEIN AXONEMAL HEAVY CHAIN 6"/>
    <property type="match status" value="1"/>
</dbReference>
<keyword evidence="3" id="KW-0963">Cytoplasm</keyword>
<dbReference type="RefSeq" id="XP_070429814.1">
    <property type="nucleotide sequence ID" value="XM_070573713.1"/>
</dbReference>
<dbReference type="Gene3D" id="1.20.58.1120">
    <property type="match status" value="1"/>
</dbReference>
<evidence type="ECO:0000256" key="3">
    <source>
        <dbReference type="ARBA" id="ARBA00022490"/>
    </source>
</evidence>
<dbReference type="InterPro" id="IPR042228">
    <property type="entry name" value="Dynein_linker_3"/>
</dbReference>
<dbReference type="InterPro" id="IPR043157">
    <property type="entry name" value="Dynein_AAA1S"/>
</dbReference>
<reference evidence="17" key="1">
    <citation type="submission" date="2025-08" db="UniProtKB">
        <authorList>
            <consortium name="RefSeq"/>
        </authorList>
    </citation>
    <scope>IDENTIFICATION</scope>
    <source>
        <tissue evidence="17">Blood</tissue>
    </source>
</reference>
<evidence type="ECO:0000256" key="1">
    <source>
        <dbReference type="ARBA" id="ARBA00004430"/>
    </source>
</evidence>
<evidence type="ECO:0000256" key="7">
    <source>
        <dbReference type="ARBA" id="ARBA00023017"/>
    </source>
</evidence>
<organism evidence="16 17">
    <name type="scientific">Equus przewalskii</name>
    <name type="common">Przewalski's horse</name>
    <name type="synonym">Equus caballus przewalskii</name>
    <dbReference type="NCBI Taxonomy" id="9798"/>
    <lineage>
        <taxon>Eukaryota</taxon>
        <taxon>Metazoa</taxon>
        <taxon>Chordata</taxon>
        <taxon>Craniata</taxon>
        <taxon>Vertebrata</taxon>
        <taxon>Euteleostomi</taxon>
        <taxon>Mammalia</taxon>
        <taxon>Eutheria</taxon>
        <taxon>Laurasiatheria</taxon>
        <taxon>Perissodactyla</taxon>
        <taxon>Equidae</taxon>
        <taxon>Equus</taxon>
    </lineage>
</organism>
<evidence type="ECO:0000256" key="9">
    <source>
        <dbReference type="ARBA" id="ARBA00023069"/>
    </source>
</evidence>
<dbReference type="Gene3D" id="1.10.8.710">
    <property type="match status" value="1"/>
</dbReference>
<dbReference type="InterPro" id="IPR041589">
    <property type="entry name" value="DNAH3_AAA_lid_1"/>
</dbReference>
<feature type="domain" description="AAA+ ATPase" evidence="15">
    <location>
        <begin position="2081"/>
        <end position="2234"/>
    </location>
</feature>
<dbReference type="GeneID" id="103548277"/>
<dbReference type="SUPFAM" id="SSF52540">
    <property type="entry name" value="P-loop containing nucleoside triphosphate hydrolases"/>
    <property type="match status" value="4"/>
</dbReference>
<name>A0ABM4KNP1_EQUPR</name>
<dbReference type="InterPro" id="IPR042219">
    <property type="entry name" value="AAA_lid_11_sf"/>
</dbReference>
<evidence type="ECO:0000259" key="15">
    <source>
        <dbReference type="SMART" id="SM00382"/>
    </source>
</evidence>
<evidence type="ECO:0000313" key="16">
    <source>
        <dbReference type="Proteomes" id="UP001652662"/>
    </source>
</evidence>
<evidence type="ECO:0000256" key="11">
    <source>
        <dbReference type="ARBA" id="ARBA00023212"/>
    </source>
</evidence>